<evidence type="ECO:0000256" key="1">
    <source>
        <dbReference type="ARBA" id="ARBA00001974"/>
    </source>
</evidence>
<dbReference type="InterPro" id="IPR001709">
    <property type="entry name" value="Flavoprot_Pyr_Nucl_cyt_Rdtase"/>
</dbReference>
<dbReference type="RefSeq" id="XP_017300528.2">
    <property type="nucleotide sequence ID" value="XM_017445039.2"/>
</dbReference>
<dbReference type="SUPFAM" id="SSF52343">
    <property type="entry name" value="Ferredoxin reductase-like, C-terminal NADP-linked domain"/>
    <property type="match status" value="2"/>
</dbReference>
<comment type="cofactor">
    <cofactor evidence="1">
        <name>FAD</name>
        <dbReference type="ChEBI" id="CHEBI:57692"/>
    </cofactor>
</comment>
<dbReference type="KEGG" id="dci:103511576"/>
<name>A0A1S4EEG4_DIACI</name>
<protein>
    <submittedName>
        <fullName evidence="10">NADPH-dependent diflavin oxidoreductase 1</fullName>
    </submittedName>
</protein>
<dbReference type="Gene3D" id="1.20.990.10">
    <property type="entry name" value="NADPH-cytochrome p450 Reductase, Chain A, domain 3"/>
    <property type="match status" value="1"/>
</dbReference>
<keyword evidence="6" id="KW-0521">NADP</keyword>
<dbReference type="PRINTS" id="PR00371">
    <property type="entry name" value="FPNCR"/>
</dbReference>
<sequence>MVGPGTGIAPFRSYIHTRISNQTASAQRLHLFFGCRNQGADFYFNQEWQNAIQANQLTLYTAFSRDQEEKITNNLSFESRVEAKIPYLVEYYFNYFPQTLDQCKDSSKCPYQGVVKTDRCWGYEPHCNQHTAYSYPLCPGEHKGWVKSKAAQFDTFYRQADFGYVKEQREEMTVLCEPALAFQDVRHIKLKLPATLQYSPGDVLLVHPHNRHSSVRKCLELLQDRDKPLTPSSRLRVVQKNQYMPVPYALRKPLSVEQLATFYWDLNATPKRYAFEVLAHFTPSELEQEKLTEFTSAEGQTDLLNYAHRPKRTVLEMLTDFPHATRAVPVEYLFELFSPIRPRAFSIASSPKTHSGELHLLVAIVKYKTKMLAPRYGLCSNYLAALNPGDSVAISIKRGSFVFPKNEERPLIMVGPGTGIAPFRSYIHTRISNQTASAQRLHLFFGCRNQGADFYFNQEWQNAIQANQLTLYTAFSRDQEEKIYVQHVMSRHLPLLQDLICSHQATVLIAGNANDMPTAVREVLVETITLELQDEEEAKQYVEQMEREGRLQTETWA</sequence>
<dbReference type="InterPro" id="IPR023173">
    <property type="entry name" value="NADPH_Cyt_P450_Rdtase_alpha"/>
</dbReference>
<proteinExistence type="predicted"/>
<dbReference type="InterPro" id="IPR017938">
    <property type="entry name" value="Riboflavin_synthase-like_b-brl"/>
</dbReference>
<evidence type="ECO:0000256" key="7">
    <source>
        <dbReference type="ARBA" id="ARBA00023002"/>
    </source>
</evidence>
<dbReference type="GO" id="GO:0005829">
    <property type="term" value="C:cytosol"/>
    <property type="evidence" value="ECO:0007669"/>
    <property type="project" value="TreeGrafter"/>
</dbReference>
<dbReference type="Pfam" id="PF00175">
    <property type="entry name" value="NAD_binding_1"/>
    <property type="match status" value="2"/>
</dbReference>
<dbReference type="PANTHER" id="PTHR19384:SF10">
    <property type="entry name" value="NADPH-DEPENDENT DIFLAVIN OXIDOREDUCTASE 1"/>
    <property type="match status" value="1"/>
</dbReference>
<evidence type="ECO:0000256" key="6">
    <source>
        <dbReference type="ARBA" id="ARBA00022857"/>
    </source>
</evidence>
<dbReference type="PANTHER" id="PTHR19384">
    <property type="entry name" value="NITRIC OXIDE SYNTHASE-RELATED"/>
    <property type="match status" value="1"/>
</dbReference>
<dbReference type="InterPro" id="IPR039261">
    <property type="entry name" value="FNR_nucleotide-bd"/>
</dbReference>
<gene>
    <name evidence="10" type="primary">LOC103511576</name>
</gene>
<dbReference type="GO" id="GO:0010181">
    <property type="term" value="F:FMN binding"/>
    <property type="evidence" value="ECO:0007669"/>
    <property type="project" value="TreeGrafter"/>
</dbReference>
<dbReference type="InterPro" id="IPR001433">
    <property type="entry name" value="OxRdtase_FAD/NAD-bd"/>
</dbReference>
<dbReference type="GeneID" id="103511576"/>
<evidence type="ECO:0000259" key="8">
    <source>
        <dbReference type="PROSITE" id="PS51384"/>
    </source>
</evidence>
<evidence type="ECO:0000256" key="3">
    <source>
        <dbReference type="ARBA" id="ARBA00022630"/>
    </source>
</evidence>
<accession>A0A1S4EEG4</accession>
<dbReference type="Pfam" id="PF00667">
    <property type="entry name" value="FAD_binding_1"/>
    <property type="match status" value="1"/>
</dbReference>
<keyword evidence="9" id="KW-1185">Reference proteome</keyword>
<dbReference type="PaxDb" id="121845-A0A1S4EEG4"/>
<dbReference type="SUPFAM" id="SSF63380">
    <property type="entry name" value="Riboflavin synthase domain-like"/>
    <property type="match status" value="1"/>
</dbReference>
<dbReference type="AlphaFoldDB" id="A0A1S4EEG4"/>
<dbReference type="FunFam" id="3.40.50.80:FF:000030">
    <property type="entry name" value="NADPH-dependent diflavin oxidoreductase 1"/>
    <property type="match status" value="1"/>
</dbReference>
<evidence type="ECO:0000256" key="4">
    <source>
        <dbReference type="ARBA" id="ARBA00022643"/>
    </source>
</evidence>
<dbReference type="GO" id="GO:0016491">
    <property type="term" value="F:oxidoreductase activity"/>
    <property type="evidence" value="ECO:0007669"/>
    <property type="project" value="UniProtKB-KW"/>
</dbReference>
<evidence type="ECO:0000256" key="2">
    <source>
        <dbReference type="ARBA" id="ARBA00022490"/>
    </source>
</evidence>
<evidence type="ECO:0000313" key="9">
    <source>
        <dbReference type="Proteomes" id="UP000079169"/>
    </source>
</evidence>
<evidence type="ECO:0000256" key="5">
    <source>
        <dbReference type="ARBA" id="ARBA00022827"/>
    </source>
</evidence>
<dbReference type="Gene3D" id="3.40.50.80">
    <property type="entry name" value="Nucleotide-binding domain of ferredoxin-NADP reductase (FNR) module"/>
    <property type="match status" value="2"/>
</dbReference>
<dbReference type="PROSITE" id="PS51384">
    <property type="entry name" value="FAD_FR"/>
    <property type="match status" value="1"/>
</dbReference>
<dbReference type="InterPro" id="IPR017927">
    <property type="entry name" value="FAD-bd_FR_type"/>
</dbReference>
<dbReference type="STRING" id="121845.A0A1S4EEG4"/>
<dbReference type="Proteomes" id="UP000079169">
    <property type="component" value="Unplaced"/>
</dbReference>
<feature type="domain" description="FAD-binding FR-type" evidence="8">
    <location>
        <begin position="167"/>
        <end position="404"/>
    </location>
</feature>
<keyword evidence="5" id="KW-0274">FAD</keyword>
<keyword evidence="3" id="KW-0285">Flavoprotein</keyword>
<dbReference type="Gene3D" id="2.40.30.10">
    <property type="entry name" value="Translation factors"/>
    <property type="match status" value="1"/>
</dbReference>
<evidence type="ECO:0000313" key="10">
    <source>
        <dbReference type="RefSeq" id="XP_017300528.2"/>
    </source>
</evidence>
<dbReference type="InterPro" id="IPR003097">
    <property type="entry name" value="CysJ-like_FAD-binding"/>
</dbReference>
<dbReference type="GO" id="GO:0050660">
    <property type="term" value="F:flavin adenine dinucleotide binding"/>
    <property type="evidence" value="ECO:0007669"/>
    <property type="project" value="TreeGrafter"/>
</dbReference>
<reference evidence="10" key="1">
    <citation type="submission" date="2025-08" db="UniProtKB">
        <authorList>
            <consortium name="RefSeq"/>
        </authorList>
    </citation>
    <scope>IDENTIFICATION</scope>
</reference>
<keyword evidence="4" id="KW-0288">FMN</keyword>
<organism evidence="9 10">
    <name type="scientific">Diaphorina citri</name>
    <name type="common">Asian citrus psyllid</name>
    <dbReference type="NCBI Taxonomy" id="121845"/>
    <lineage>
        <taxon>Eukaryota</taxon>
        <taxon>Metazoa</taxon>
        <taxon>Ecdysozoa</taxon>
        <taxon>Arthropoda</taxon>
        <taxon>Hexapoda</taxon>
        <taxon>Insecta</taxon>
        <taxon>Pterygota</taxon>
        <taxon>Neoptera</taxon>
        <taxon>Paraneoptera</taxon>
        <taxon>Hemiptera</taxon>
        <taxon>Sternorrhyncha</taxon>
        <taxon>Psylloidea</taxon>
        <taxon>Psyllidae</taxon>
        <taxon>Diaphorininae</taxon>
        <taxon>Diaphorina</taxon>
    </lineage>
</organism>
<keyword evidence="7" id="KW-0560">Oxidoreductase</keyword>
<keyword evidence="2" id="KW-0963">Cytoplasm</keyword>